<sequence length="103" mass="11843">MAWMRRDYATHSTSSVTPEKNCSSKHARGVCGIGVLVNTNVGKPALTIFVVYAPTSNYDEEEVEAFYMDLKRFYREDHTFFKTKVIIEVSYENKLHNCRKATV</sequence>
<evidence type="ECO:0000313" key="2">
    <source>
        <dbReference type="Proteomes" id="UP000035642"/>
    </source>
</evidence>
<reference evidence="2" key="1">
    <citation type="submission" date="2012-09" db="EMBL/GenBank/DDBJ databases">
        <authorList>
            <person name="Martin A.A."/>
        </authorList>
    </citation>
    <scope>NUCLEOTIDE SEQUENCE</scope>
</reference>
<protein>
    <submittedName>
        <fullName evidence="3">Piwi domain-containing protein</fullName>
    </submittedName>
</protein>
<name>A0A0K0CUR1_ANGCA</name>
<keyword evidence="2" id="KW-1185">Reference proteome</keyword>
<reference evidence="3" key="2">
    <citation type="submission" date="2017-02" db="UniProtKB">
        <authorList>
            <consortium name="WormBaseParasite"/>
        </authorList>
    </citation>
    <scope>IDENTIFICATION</scope>
</reference>
<dbReference type="Proteomes" id="UP000035642">
    <property type="component" value="Unassembled WGS sequence"/>
</dbReference>
<evidence type="ECO:0000313" key="3">
    <source>
        <dbReference type="WBParaSite" id="ACAC_0000098401-mRNA-1"/>
    </source>
</evidence>
<proteinExistence type="predicted"/>
<feature type="region of interest" description="Disordered" evidence="1">
    <location>
        <begin position="1"/>
        <end position="26"/>
    </location>
</feature>
<evidence type="ECO:0000256" key="1">
    <source>
        <dbReference type="SAM" id="MobiDB-lite"/>
    </source>
</evidence>
<feature type="compositionally biased region" description="Polar residues" evidence="1">
    <location>
        <begin position="10"/>
        <end position="21"/>
    </location>
</feature>
<dbReference type="AlphaFoldDB" id="A0A0K0CUR1"/>
<dbReference type="WBParaSite" id="ACAC_0000098401-mRNA-1">
    <property type="protein sequence ID" value="ACAC_0000098401-mRNA-1"/>
    <property type="gene ID" value="ACAC_0000098401"/>
</dbReference>
<organism evidence="2 3">
    <name type="scientific">Angiostrongylus cantonensis</name>
    <name type="common">Rat lungworm</name>
    <dbReference type="NCBI Taxonomy" id="6313"/>
    <lineage>
        <taxon>Eukaryota</taxon>
        <taxon>Metazoa</taxon>
        <taxon>Ecdysozoa</taxon>
        <taxon>Nematoda</taxon>
        <taxon>Chromadorea</taxon>
        <taxon>Rhabditida</taxon>
        <taxon>Rhabditina</taxon>
        <taxon>Rhabditomorpha</taxon>
        <taxon>Strongyloidea</taxon>
        <taxon>Metastrongylidae</taxon>
        <taxon>Angiostrongylus</taxon>
    </lineage>
</organism>
<accession>A0A0K0CUR1</accession>